<dbReference type="PROSITE" id="PS51257">
    <property type="entry name" value="PROKAR_LIPOPROTEIN"/>
    <property type="match status" value="1"/>
</dbReference>
<protein>
    <recommendedName>
        <fullName evidence="2">Cyanovirin-N domain-containing protein</fullName>
    </recommendedName>
</protein>
<feature type="domain" description="Cyanovirin-N" evidence="2">
    <location>
        <begin position="45"/>
        <end position="142"/>
    </location>
</feature>
<reference evidence="3" key="1">
    <citation type="submission" date="2020-11" db="EMBL/GenBank/DDBJ databases">
        <authorList>
            <consortium name="DOE Joint Genome Institute"/>
            <person name="Ahrendt S."/>
            <person name="Riley R."/>
            <person name="Andreopoulos W."/>
            <person name="LaButti K."/>
            <person name="Pangilinan J."/>
            <person name="Ruiz-duenas F.J."/>
            <person name="Barrasa J.M."/>
            <person name="Sanchez-Garcia M."/>
            <person name="Camarero S."/>
            <person name="Miyauchi S."/>
            <person name="Serrano A."/>
            <person name="Linde D."/>
            <person name="Babiker R."/>
            <person name="Drula E."/>
            <person name="Ayuso-Fernandez I."/>
            <person name="Pacheco R."/>
            <person name="Padilla G."/>
            <person name="Ferreira P."/>
            <person name="Barriuso J."/>
            <person name="Kellner H."/>
            <person name="Castanera R."/>
            <person name="Alfaro M."/>
            <person name="Ramirez L."/>
            <person name="Pisabarro A.G."/>
            <person name="Kuo A."/>
            <person name="Tritt A."/>
            <person name="Lipzen A."/>
            <person name="He G."/>
            <person name="Yan M."/>
            <person name="Ng V."/>
            <person name="Cullen D."/>
            <person name="Martin F."/>
            <person name="Rosso M.-N."/>
            <person name="Henrissat B."/>
            <person name="Hibbett D."/>
            <person name="Martinez A.T."/>
            <person name="Grigoriev I.V."/>
        </authorList>
    </citation>
    <scope>NUCLEOTIDE SEQUENCE</scope>
    <source>
        <strain evidence="3">AH 44721</strain>
    </source>
</reference>
<feature type="chain" id="PRO_5040505268" description="Cyanovirin-N domain-containing protein" evidence="1">
    <location>
        <begin position="22"/>
        <end position="147"/>
    </location>
</feature>
<keyword evidence="4" id="KW-1185">Reference proteome</keyword>
<evidence type="ECO:0000256" key="1">
    <source>
        <dbReference type="SAM" id="SignalP"/>
    </source>
</evidence>
<organism evidence="3 4">
    <name type="scientific">Gymnopilus junonius</name>
    <name type="common">Spectacular rustgill mushroom</name>
    <name type="synonym">Gymnopilus spectabilis subsp. junonius</name>
    <dbReference type="NCBI Taxonomy" id="109634"/>
    <lineage>
        <taxon>Eukaryota</taxon>
        <taxon>Fungi</taxon>
        <taxon>Dikarya</taxon>
        <taxon>Basidiomycota</taxon>
        <taxon>Agaricomycotina</taxon>
        <taxon>Agaricomycetes</taxon>
        <taxon>Agaricomycetidae</taxon>
        <taxon>Agaricales</taxon>
        <taxon>Agaricineae</taxon>
        <taxon>Hymenogastraceae</taxon>
        <taxon>Gymnopilus</taxon>
    </lineage>
</organism>
<accession>A0A9P5N9V8</accession>
<comment type="caution">
    <text evidence="3">The sequence shown here is derived from an EMBL/GenBank/DDBJ whole genome shotgun (WGS) entry which is preliminary data.</text>
</comment>
<feature type="signal peptide" evidence="1">
    <location>
        <begin position="1"/>
        <end position="21"/>
    </location>
</feature>
<dbReference type="InterPro" id="IPR011058">
    <property type="entry name" value="Cyanovirin-N"/>
</dbReference>
<dbReference type="OrthoDB" id="2947935at2759"/>
<dbReference type="AlphaFoldDB" id="A0A9P5N9V8"/>
<dbReference type="Proteomes" id="UP000724874">
    <property type="component" value="Unassembled WGS sequence"/>
</dbReference>
<keyword evidence="1" id="KW-0732">Signal</keyword>
<dbReference type="Pfam" id="PF08881">
    <property type="entry name" value="CVNH"/>
    <property type="match status" value="1"/>
</dbReference>
<proteinExistence type="predicted"/>
<dbReference type="SUPFAM" id="SSF51322">
    <property type="entry name" value="Cyanovirin-N"/>
    <property type="match status" value="1"/>
</dbReference>
<gene>
    <name evidence="3" type="ORF">CPB84DRAFT_826603</name>
</gene>
<dbReference type="InterPro" id="IPR036673">
    <property type="entry name" value="Cyanovirin-N_sf"/>
</dbReference>
<dbReference type="Gene3D" id="2.30.60.10">
    <property type="entry name" value="Cyanovirin-N"/>
    <property type="match status" value="1"/>
</dbReference>
<dbReference type="EMBL" id="JADNYJ010000332">
    <property type="protein sequence ID" value="KAF8870901.1"/>
    <property type="molecule type" value="Genomic_DNA"/>
</dbReference>
<sequence>MHIKSHISFCILLSFAYPISAQSWTNFGSSCSSWQGFFGSTNGVSSTASLTATCSTVSGQQTFSTLDLNTCYGYPGPGEVTIPGSGLMQSCVVSNVPNSVTRDAGQGSGTVINMACPGTVEGTAFLFTLDLNENVGNNNGVLACGFM</sequence>
<evidence type="ECO:0000259" key="2">
    <source>
        <dbReference type="Pfam" id="PF08881"/>
    </source>
</evidence>
<name>A0A9P5N9V8_GYMJU</name>
<evidence type="ECO:0000313" key="3">
    <source>
        <dbReference type="EMBL" id="KAF8870901.1"/>
    </source>
</evidence>
<evidence type="ECO:0000313" key="4">
    <source>
        <dbReference type="Proteomes" id="UP000724874"/>
    </source>
</evidence>